<dbReference type="GO" id="GO:0016197">
    <property type="term" value="P:endosomal transport"/>
    <property type="evidence" value="ECO:0007669"/>
    <property type="project" value="TreeGrafter"/>
</dbReference>
<dbReference type="WBParaSite" id="maker-unitig_38378-snap-gene-0.1-mRNA-1">
    <property type="protein sequence ID" value="maker-unitig_38378-snap-gene-0.1-mRNA-1"/>
    <property type="gene ID" value="maker-unitig_38378-snap-gene-0.1"/>
</dbReference>
<dbReference type="Pfam" id="PF02493">
    <property type="entry name" value="MORN"/>
    <property type="match status" value="4"/>
</dbReference>
<dbReference type="Gene3D" id="2.20.110.10">
    <property type="entry name" value="Histone H3 K4-specific methyltransferase SET7/9 N-terminal domain"/>
    <property type="match status" value="1"/>
</dbReference>
<dbReference type="AlphaFoldDB" id="A0A1I8FK77"/>
<organism evidence="2 3">
    <name type="scientific">Macrostomum lignano</name>
    <dbReference type="NCBI Taxonomy" id="282301"/>
    <lineage>
        <taxon>Eukaryota</taxon>
        <taxon>Metazoa</taxon>
        <taxon>Spiralia</taxon>
        <taxon>Lophotrochozoa</taxon>
        <taxon>Platyhelminthes</taxon>
        <taxon>Rhabditophora</taxon>
        <taxon>Macrostomorpha</taxon>
        <taxon>Macrostomida</taxon>
        <taxon>Macrostomidae</taxon>
        <taxon>Macrostomum</taxon>
    </lineage>
</organism>
<dbReference type="SUPFAM" id="SSF82185">
    <property type="entry name" value="Histone H3 K4-specific methyltransferase SET7/9 N-terminal domain"/>
    <property type="match status" value="1"/>
</dbReference>
<keyword evidence="1" id="KW-0677">Repeat</keyword>
<dbReference type="Proteomes" id="UP000095280">
    <property type="component" value="Unplaced"/>
</dbReference>
<dbReference type="GO" id="GO:0005085">
    <property type="term" value="F:guanyl-nucleotide exchange factor activity"/>
    <property type="evidence" value="ECO:0007669"/>
    <property type="project" value="TreeGrafter"/>
</dbReference>
<dbReference type="InterPro" id="IPR051984">
    <property type="entry name" value="Alsin"/>
</dbReference>
<keyword evidence="2" id="KW-1185">Reference proteome</keyword>
<dbReference type="GO" id="GO:0031267">
    <property type="term" value="F:small GTPase binding"/>
    <property type="evidence" value="ECO:0007669"/>
    <property type="project" value="TreeGrafter"/>
</dbReference>
<reference evidence="3" key="1">
    <citation type="submission" date="2016-11" db="UniProtKB">
        <authorList>
            <consortium name="WormBaseParasite"/>
        </authorList>
    </citation>
    <scope>IDENTIFICATION</scope>
</reference>
<accession>A0A1I8FK77</accession>
<evidence type="ECO:0000313" key="2">
    <source>
        <dbReference type="Proteomes" id="UP000095280"/>
    </source>
</evidence>
<evidence type="ECO:0000256" key="1">
    <source>
        <dbReference type="ARBA" id="ARBA00022737"/>
    </source>
</evidence>
<protein>
    <submittedName>
        <fullName evidence="3">PH domain-containing protein</fullName>
    </submittedName>
</protein>
<sequence>QLERNSYLHWFTAVLQRLRPTALATTDCPFVIAILSNGWPPKSSRARARCTNGADIPERFGMNREQKHTHPDVLKGELDLATYTPMFGLARLLPGQIRNSTWPATPTAWPASNGLRQPVESADSVIDDRSCSPAWPRCRPKAEEPPGSGCETDDEAVRVWTRPGILRMSLDKLCRERPASPSCQHAVLAVLFIALPEPEQPKAYEPAASSPKRRLLFDSKSRLPMASKSLRGSSSTVYLLFDDASLCSVTAWPLAVLWLDVQDAQSSSGSSEAKLVLLKTPEDTLKLYFASWEDKTTWITNLYRAINTVVNSNVLSQRRSTALTVGPPEQRYGVYTFKAGSFKDCTYSGYWMSGLMEGQGRLVFPNRSFFIGHFARKQDARPSNGAGVLGNDKSEASASATAADAASGPAAVEALEEIREGAWRDNVQVRPRLSPLRQRDEYFGNFLDGQRDGFGHFQQFLAGRLACTYIGEWRRDVRHGYGVEYSERTGQHYSGYWANNLRHGCGVLLSLDGAYKRGGFDRGELTGPGLVVRGHCGGGDSPLLYDGELTAARPQGKGVRAVRRRTGSDWRLLWRLRRIEVQWYRQAEGPKRRRCWRRGGESAFAKSPNARLQAAATRAFI</sequence>
<dbReference type="SMART" id="SM00698">
    <property type="entry name" value="MORN"/>
    <property type="match status" value="4"/>
</dbReference>
<dbReference type="PANTHER" id="PTHR46089:SF2">
    <property type="entry name" value="ALSIN HOMOLOG"/>
    <property type="match status" value="1"/>
</dbReference>
<dbReference type="GO" id="GO:0005737">
    <property type="term" value="C:cytoplasm"/>
    <property type="evidence" value="ECO:0007669"/>
    <property type="project" value="TreeGrafter"/>
</dbReference>
<name>A0A1I8FK77_9PLAT</name>
<proteinExistence type="predicted"/>
<dbReference type="InterPro" id="IPR003409">
    <property type="entry name" value="MORN"/>
</dbReference>
<dbReference type="PANTHER" id="PTHR46089">
    <property type="entry name" value="ALSIN HOMOLOG"/>
    <property type="match status" value="1"/>
</dbReference>
<evidence type="ECO:0000313" key="3">
    <source>
        <dbReference type="WBParaSite" id="maker-unitig_38378-snap-gene-0.1-mRNA-1"/>
    </source>
</evidence>